<protein>
    <submittedName>
        <fullName evidence="2">Uncharacterized protein</fullName>
    </submittedName>
</protein>
<evidence type="ECO:0000313" key="2">
    <source>
        <dbReference type="EMBL" id="KAL2620097.1"/>
    </source>
</evidence>
<gene>
    <name evidence="2" type="ORF">R1flu_000302</name>
</gene>
<feature type="region of interest" description="Disordered" evidence="1">
    <location>
        <begin position="119"/>
        <end position="166"/>
    </location>
</feature>
<evidence type="ECO:0000313" key="3">
    <source>
        <dbReference type="Proteomes" id="UP001605036"/>
    </source>
</evidence>
<dbReference type="Proteomes" id="UP001605036">
    <property type="component" value="Unassembled WGS sequence"/>
</dbReference>
<dbReference type="AlphaFoldDB" id="A0ABD1Y041"/>
<name>A0ABD1Y041_9MARC</name>
<proteinExistence type="predicted"/>
<keyword evidence="3" id="KW-1185">Reference proteome</keyword>
<feature type="region of interest" description="Disordered" evidence="1">
    <location>
        <begin position="62"/>
        <end position="82"/>
    </location>
</feature>
<reference evidence="2 3" key="1">
    <citation type="submission" date="2024-09" db="EMBL/GenBank/DDBJ databases">
        <title>Chromosome-scale assembly of Riccia fluitans.</title>
        <authorList>
            <person name="Paukszto L."/>
            <person name="Sawicki J."/>
            <person name="Karawczyk K."/>
            <person name="Piernik-Szablinska J."/>
            <person name="Szczecinska M."/>
            <person name="Mazdziarz M."/>
        </authorList>
    </citation>
    <scope>NUCLEOTIDE SEQUENCE [LARGE SCALE GENOMIC DNA]</scope>
    <source>
        <strain evidence="2">Rf_01</strain>
        <tissue evidence="2">Aerial parts of the thallus</tissue>
    </source>
</reference>
<sequence length="166" mass="19305">MAPRGPNELPIDKPFYQKISFPDWMFVRVYPSNEASGWKESEMKEGHGVYFYTRDDCPYQNSRRGPLEKHMKSEHDVDISEESIRNGGIPKWKARSLPLHCQELPRREFSKREVMLQWTDTDKPRKRPVHVDAPEPTADEAEVNLDEHGSQLQNTDLGNDPAEEVE</sequence>
<organism evidence="2 3">
    <name type="scientific">Riccia fluitans</name>
    <dbReference type="NCBI Taxonomy" id="41844"/>
    <lineage>
        <taxon>Eukaryota</taxon>
        <taxon>Viridiplantae</taxon>
        <taxon>Streptophyta</taxon>
        <taxon>Embryophyta</taxon>
        <taxon>Marchantiophyta</taxon>
        <taxon>Marchantiopsida</taxon>
        <taxon>Marchantiidae</taxon>
        <taxon>Marchantiales</taxon>
        <taxon>Ricciaceae</taxon>
        <taxon>Riccia</taxon>
    </lineage>
</organism>
<accession>A0ABD1Y041</accession>
<dbReference type="EMBL" id="JBHFFA010000006">
    <property type="protein sequence ID" value="KAL2620097.1"/>
    <property type="molecule type" value="Genomic_DNA"/>
</dbReference>
<comment type="caution">
    <text evidence="2">The sequence shown here is derived from an EMBL/GenBank/DDBJ whole genome shotgun (WGS) entry which is preliminary data.</text>
</comment>
<evidence type="ECO:0000256" key="1">
    <source>
        <dbReference type="SAM" id="MobiDB-lite"/>
    </source>
</evidence>
<feature type="compositionally biased region" description="Basic and acidic residues" evidence="1">
    <location>
        <begin position="65"/>
        <end position="82"/>
    </location>
</feature>